<feature type="transmembrane region" description="Helical" evidence="7">
    <location>
        <begin position="147"/>
        <end position="171"/>
    </location>
</feature>
<dbReference type="PROSITE" id="PS50850">
    <property type="entry name" value="MFS"/>
    <property type="match status" value="1"/>
</dbReference>
<keyword evidence="10" id="KW-1185">Reference proteome</keyword>
<evidence type="ECO:0000256" key="1">
    <source>
        <dbReference type="ARBA" id="ARBA00004651"/>
    </source>
</evidence>
<feature type="transmembrane region" description="Helical" evidence="7">
    <location>
        <begin position="59"/>
        <end position="81"/>
    </location>
</feature>
<feature type="domain" description="Major facilitator superfamily (MFS) profile" evidence="8">
    <location>
        <begin position="23"/>
        <end position="472"/>
    </location>
</feature>
<evidence type="ECO:0000256" key="2">
    <source>
        <dbReference type="ARBA" id="ARBA00022448"/>
    </source>
</evidence>
<evidence type="ECO:0000313" key="9">
    <source>
        <dbReference type="EMBL" id="RQW12301.1"/>
    </source>
</evidence>
<evidence type="ECO:0000313" key="10">
    <source>
        <dbReference type="Proteomes" id="UP000282529"/>
    </source>
</evidence>
<dbReference type="InterPro" id="IPR020846">
    <property type="entry name" value="MFS_dom"/>
</dbReference>
<evidence type="ECO:0000259" key="8">
    <source>
        <dbReference type="PROSITE" id="PS50850"/>
    </source>
</evidence>
<dbReference type="PANTHER" id="PTHR42718">
    <property type="entry name" value="MAJOR FACILITATOR SUPERFAMILY MULTIDRUG TRANSPORTER MFSC"/>
    <property type="match status" value="1"/>
</dbReference>
<dbReference type="AlphaFoldDB" id="A0A3N9P7S8"/>
<dbReference type="Proteomes" id="UP000282529">
    <property type="component" value="Unassembled WGS sequence"/>
</dbReference>
<dbReference type="Gene3D" id="1.20.1720.10">
    <property type="entry name" value="Multidrug resistance protein D"/>
    <property type="match status" value="1"/>
</dbReference>
<evidence type="ECO:0000256" key="5">
    <source>
        <dbReference type="ARBA" id="ARBA00022989"/>
    </source>
</evidence>
<dbReference type="SUPFAM" id="SSF103473">
    <property type="entry name" value="MFS general substrate transporter"/>
    <property type="match status" value="1"/>
</dbReference>
<evidence type="ECO:0000256" key="6">
    <source>
        <dbReference type="ARBA" id="ARBA00023136"/>
    </source>
</evidence>
<gene>
    <name evidence="9" type="ORF">EH198_08080</name>
</gene>
<feature type="transmembrane region" description="Helical" evidence="7">
    <location>
        <begin position="208"/>
        <end position="228"/>
    </location>
</feature>
<feature type="transmembrane region" description="Helical" evidence="7">
    <location>
        <begin position="177"/>
        <end position="196"/>
    </location>
</feature>
<comment type="subcellular location">
    <subcellularLocation>
        <location evidence="1">Cell membrane</location>
        <topology evidence="1">Multi-pass membrane protein</topology>
    </subcellularLocation>
</comment>
<dbReference type="GO" id="GO:0005886">
    <property type="term" value="C:plasma membrane"/>
    <property type="evidence" value="ECO:0007669"/>
    <property type="project" value="UniProtKB-SubCell"/>
</dbReference>
<feature type="transmembrane region" description="Helical" evidence="7">
    <location>
        <begin position="285"/>
        <end position="305"/>
    </location>
</feature>
<keyword evidence="5 7" id="KW-1133">Transmembrane helix</keyword>
<feature type="transmembrane region" description="Helical" evidence="7">
    <location>
        <begin position="88"/>
        <end position="108"/>
    </location>
</feature>
<dbReference type="PANTHER" id="PTHR42718:SF46">
    <property type="entry name" value="BLR6921 PROTEIN"/>
    <property type="match status" value="1"/>
</dbReference>
<proteinExistence type="predicted"/>
<protein>
    <submittedName>
        <fullName evidence="9">MFS transporter</fullName>
    </submittedName>
</protein>
<feature type="transmembrane region" description="Helical" evidence="7">
    <location>
        <begin position="366"/>
        <end position="393"/>
    </location>
</feature>
<accession>A0A3N9P7S8</accession>
<organism evidence="9 10">
    <name type="scientific">Paenibacillus rhizophilus</name>
    <dbReference type="NCBI Taxonomy" id="1850366"/>
    <lineage>
        <taxon>Bacteria</taxon>
        <taxon>Bacillati</taxon>
        <taxon>Bacillota</taxon>
        <taxon>Bacilli</taxon>
        <taxon>Bacillales</taxon>
        <taxon>Paenibacillaceae</taxon>
        <taxon>Paenibacillus</taxon>
    </lineage>
</organism>
<feature type="transmembrane region" description="Helical" evidence="7">
    <location>
        <begin position="405"/>
        <end position="426"/>
    </location>
</feature>
<keyword evidence="3" id="KW-1003">Cell membrane</keyword>
<keyword evidence="4 7" id="KW-0812">Transmembrane</keyword>
<keyword evidence="6 7" id="KW-0472">Membrane</keyword>
<feature type="transmembrane region" description="Helical" evidence="7">
    <location>
        <begin position="114"/>
        <end position="135"/>
    </location>
</feature>
<dbReference type="OrthoDB" id="9812221at2"/>
<sequence>MDLPRSLWGEEDRPVITPKLRNTALLVAGCYFMENLDSTIVTTAVPAMSRALDVSSAQMGLIVTAYMVTLAVFIPISGWLAEKFGTRPVFLSAIAIFTIASLACALSPTLEVLVATRVLQGFGGAMMVPVGRVVVIKHTEKRDLLKIMSYLVWPGLISPAIAPLAGGLIITYASWEYLFLINLPLGIAGFIAAWKLIDDVPESAPSRLDVTGVVLTGIGVGGLTYAAHVLADSGAAWSKGLLLAAVFLIVAIVAVKHLLTASNPIVELRILTIPTFRSSQLGSSLYWMMVGSAPFMLTLLFQNVFGWSPTLAGGIVLFIFVGNIGIKPATTFLINRFGFRRVLIVSTAIGALTMILNGLITPAVPIVLIALLTLISGIVRSTALTAYTTMAYSDISPENTRHANALASTMQNLAAAFGIASATVVLRAGEPIAKWATGSSGSSGAYTVSFFILGIIASLATLEAVRLDPAAGNALRRKQTGESLNNPN</sequence>
<reference evidence="9 10" key="1">
    <citation type="submission" date="2018-11" db="EMBL/GenBank/DDBJ databases">
        <title>Genome sequence of strain 7197.</title>
        <authorList>
            <person name="Gao J."/>
            <person name="Sun J."/>
        </authorList>
    </citation>
    <scope>NUCLEOTIDE SEQUENCE [LARGE SCALE GENOMIC DNA]</scope>
    <source>
        <strain evidence="9 10">7197</strain>
    </source>
</reference>
<dbReference type="Pfam" id="PF07690">
    <property type="entry name" value="MFS_1"/>
    <property type="match status" value="1"/>
</dbReference>
<feature type="transmembrane region" description="Helical" evidence="7">
    <location>
        <begin position="342"/>
        <end position="360"/>
    </location>
</feature>
<feature type="transmembrane region" description="Helical" evidence="7">
    <location>
        <begin position="311"/>
        <end position="330"/>
    </location>
</feature>
<feature type="transmembrane region" description="Helical" evidence="7">
    <location>
        <begin position="446"/>
        <end position="467"/>
    </location>
</feature>
<evidence type="ECO:0000256" key="7">
    <source>
        <dbReference type="SAM" id="Phobius"/>
    </source>
</evidence>
<dbReference type="EMBL" id="RQPI01000003">
    <property type="protein sequence ID" value="RQW12301.1"/>
    <property type="molecule type" value="Genomic_DNA"/>
</dbReference>
<dbReference type="Gene3D" id="1.20.1250.20">
    <property type="entry name" value="MFS general substrate transporter like domains"/>
    <property type="match status" value="1"/>
</dbReference>
<dbReference type="InterPro" id="IPR011701">
    <property type="entry name" value="MFS"/>
</dbReference>
<evidence type="ECO:0000256" key="3">
    <source>
        <dbReference type="ARBA" id="ARBA00022475"/>
    </source>
</evidence>
<keyword evidence="2" id="KW-0813">Transport</keyword>
<dbReference type="GO" id="GO:0022857">
    <property type="term" value="F:transmembrane transporter activity"/>
    <property type="evidence" value="ECO:0007669"/>
    <property type="project" value="InterPro"/>
</dbReference>
<feature type="transmembrane region" description="Helical" evidence="7">
    <location>
        <begin position="240"/>
        <end position="259"/>
    </location>
</feature>
<dbReference type="InterPro" id="IPR036259">
    <property type="entry name" value="MFS_trans_sf"/>
</dbReference>
<comment type="caution">
    <text evidence="9">The sequence shown here is derived from an EMBL/GenBank/DDBJ whole genome shotgun (WGS) entry which is preliminary data.</text>
</comment>
<name>A0A3N9P7S8_9BACL</name>
<evidence type="ECO:0000256" key="4">
    <source>
        <dbReference type="ARBA" id="ARBA00022692"/>
    </source>
</evidence>